<feature type="binding site" evidence="14">
    <location>
        <position position="622"/>
    </location>
    <ligand>
        <name>ATP</name>
        <dbReference type="ChEBI" id="CHEBI:30616"/>
    </ligand>
</feature>
<reference evidence="21" key="2">
    <citation type="submission" date="2010-04" db="EMBL/GenBank/DDBJ databases">
        <authorList>
            <person name="Buell R."/>
            <person name="Hamilton J."/>
            <person name="Hostetler J."/>
        </authorList>
    </citation>
    <scope>NUCLEOTIDE SEQUENCE [LARGE SCALE GENOMIC DNA]</scope>
    <source>
        <strain evidence="21">DAOM:BR144</strain>
    </source>
</reference>
<dbReference type="SUPFAM" id="SSF81653">
    <property type="entry name" value="Calcium ATPase, transduction domain A"/>
    <property type="match status" value="1"/>
</dbReference>
<reference evidence="21" key="1">
    <citation type="journal article" date="2010" name="Genome Biol.">
        <title>Genome sequence of the necrotrophic plant pathogen Pythium ultimum reveals original pathogenicity mechanisms and effector repertoire.</title>
        <authorList>
            <person name="Levesque C.A."/>
            <person name="Brouwer H."/>
            <person name="Cano L."/>
            <person name="Hamilton J.P."/>
            <person name="Holt C."/>
            <person name="Huitema E."/>
            <person name="Raffaele S."/>
            <person name="Robideau G.P."/>
            <person name="Thines M."/>
            <person name="Win J."/>
            <person name="Zerillo M.M."/>
            <person name="Beakes G.W."/>
            <person name="Boore J.L."/>
            <person name="Busam D."/>
            <person name="Dumas B."/>
            <person name="Ferriera S."/>
            <person name="Fuerstenberg S.I."/>
            <person name="Gachon C.M."/>
            <person name="Gaulin E."/>
            <person name="Govers F."/>
            <person name="Grenville-Briggs L."/>
            <person name="Horner N."/>
            <person name="Hostetler J."/>
            <person name="Jiang R.H."/>
            <person name="Johnson J."/>
            <person name="Krajaejun T."/>
            <person name="Lin H."/>
            <person name="Meijer H.J."/>
            <person name="Moore B."/>
            <person name="Morris P."/>
            <person name="Phuntmart V."/>
            <person name="Puiu D."/>
            <person name="Shetty J."/>
            <person name="Stajich J.E."/>
            <person name="Tripathy S."/>
            <person name="Wawra S."/>
            <person name="van West P."/>
            <person name="Whitty B.R."/>
            <person name="Coutinho P.M."/>
            <person name="Henrissat B."/>
            <person name="Martin F."/>
            <person name="Thomas P.D."/>
            <person name="Tyler B.M."/>
            <person name="De Vries R.P."/>
            <person name="Kamoun S."/>
            <person name="Yandell M."/>
            <person name="Tisserat N."/>
            <person name="Buell C.R."/>
        </authorList>
    </citation>
    <scope>NUCLEOTIDE SEQUENCE</scope>
    <source>
        <strain evidence="21">DAOM:BR144</strain>
    </source>
</reference>
<feature type="binding site" evidence="14">
    <location>
        <position position="820"/>
    </location>
    <ligand>
        <name>ATP</name>
        <dbReference type="ChEBI" id="CHEBI:30616"/>
    </ligand>
</feature>
<keyword evidence="8 15" id="KW-0460">Magnesium</keyword>
<evidence type="ECO:0000256" key="1">
    <source>
        <dbReference type="ARBA" id="ARBA00004127"/>
    </source>
</evidence>
<feature type="region of interest" description="Disordered" evidence="17">
    <location>
        <begin position="1244"/>
        <end position="1293"/>
    </location>
</feature>
<dbReference type="SUPFAM" id="SSF81665">
    <property type="entry name" value="Calcium ATPase, transmembrane domain M"/>
    <property type="match status" value="1"/>
</dbReference>
<dbReference type="SUPFAM" id="SSF81660">
    <property type="entry name" value="Metal cation-transporting ATPase, ATP-binding domain N"/>
    <property type="match status" value="1"/>
</dbReference>
<keyword evidence="10 16" id="KW-1133">Transmembrane helix</keyword>
<feature type="binding site" evidence="14">
    <location>
        <position position="505"/>
    </location>
    <ligand>
        <name>ATP</name>
        <dbReference type="ChEBI" id="CHEBI:30616"/>
    </ligand>
</feature>
<keyword evidence="9 16" id="KW-1278">Translocase</keyword>
<feature type="transmembrane region" description="Helical" evidence="16">
    <location>
        <begin position="1026"/>
        <end position="1046"/>
    </location>
</feature>
<dbReference type="Gene3D" id="2.70.150.10">
    <property type="entry name" value="Calcium-transporting ATPase, cytoplasmic transduction domain A"/>
    <property type="match status" value="1"/>
</dbReference>
<dbReference type="GO" id="GO:0016887">
    <property type="term" value="F:ATP hydrolysis activity"/>
    <property type="evidence" value="ECO:0007669"/>
    <property type="project" value="InterPro"/>
</dbReference>
<dbReference type="GO" id="GO:0000287">
    <property type="term" value="F:magnesium ion binding"/>
    <property type="evidence" value="ECO:0007669"/>
    <property type="project" value="UniProtKB-UniRule"/>
</dbReference>
<feature type="binding site" evidence="14">
    <location>
        <position position="939"/>
    </location>
    <ligand>
        <name>ATP</name>
        <dbReference type="ChEBI" id="CHEBI:30616"/>
    </ligand>
</feature>
<comment type="subcellular location">
    <subcellularLocation>
        <location evidence="1">Endomembrane system</location>
        <topology evidence="1">Multi-pass membrane protein</topology>
    </subcellularLocation>
    <subcellularLocation>
        <location evidence="16">Membrane</location>
        <topology evidence="16">Multi-pass membrane protein</topology>
    </subcellularLocation>
</comment>
<evidence type="ECO:0000313" key="21">
    <source>
        <dbReference type="Proteomes" id="UP000019132"/>
    </source>
</evidence>
<evidence type="ECO:0000256" key="16">
    <source>
        <dbReference type="RuleBase" id="RU362033"/>
    </source>
</evidence>
<dbReference type="Gene3D" id="3.40.1110.10">
    <property type="entry name" value="Calcium-transporting ATPase, cytoplasmic domain N"/>
    <property type="match status" value="1"/>
</dbReference>
<keyword evidence="6 14" id="KW-0547">Nucleotide-binding</keyword>
<keyword evidence="3" id="KW-0813">Transport</keyword>
<dbReference type="InParanoid" id="K3XCA4"/>
<feature type="binding site" evidence="14">
    <location>
        <position position="504"/>
    </location>
    <ligand>
        <name>ATP</name>
        <dbReference type="ChEBI" id="CHEBI:30616"/>
    </ligand>
</feature>
<dbReference type="OMA" id="QALRCGR"/>
<feature type="binding site" evidence="15">
    <location>
        <position position="936"/>
    </location>
    <ligand>
        <name>Mg(2+)</name>
        <dbReference type="ChEBI" id="CHEBI:18420"/>
    </ligand>
</feature>
<evidence type="ECO:0000256" key="14">
    <source>
        <dbReference type="PIRSR" id="PIRSR606539-2"/>
    </source>
</evidence>
<dbReference type="HOGENOM" id="CLU_000846_5_2_1"/>
<feature type="compositionally biased region" description="Polar residues" evidence="17">
    <location>
        <begin position="16"/>
        <end position="30"/>
    </location>
</feature>
<feature type="domain" description="P-type ATPase C-terminal" evidence="19">
    <location>
        <begin position="962"/>
        <end position="1209"/>
    </location>
</feature>
<dbReference type="GO" id="GO:0012505">
    <property type="term" value="C:endomembrane system"/>
    <property type="evidence" value="ECO:0007669"/>
    <property type="project" value="UniProtKB-SubCell"/>
</dbReference>
<feature type="transmembrane region" description="Helical" evidence="16">
    <location>
        <begin position="148"/>
        <end position="168"/>
    </location>
</feature>
<protein>
    <recommendedName>
        <fullName evidence="16">Phospholipid-transporting ATPase</fullName>
        <ecNumber evidence="16">7.6.2.1</ecNumber>
    </recommendedName>
</protein>
<feature type="transmembrane region" description="Helical" evidence="16">
    <location>
        <begin position="434"/>
        <end position="455"/>
    </location>
</feature>
<dbReference type="STRING" id="431595.K3XCA4"/>
<feature type="compositionally biased region" description="Polar residues" evidence="17">
    <location>
        <begin position="1307"/>
        <end position="1319"/>
    </location>
</feature>
<dbReference type="PRINTS" id="PR00119">
    <property type="entry name" value="CATATPASE"/>
</dbReference>
<dbReference type="PANTHER" id="PTHR24092:SF180">
    <property type="entry name" value="PHOSPHOLIPID-TRANSPORTING ATPASE DNF1-RELATED"/>
    <property type="match status" value="1"/>
</dbReference>
<feature type="binding site" evidence="14">
    <location>
        <position position="909"/>
    </location>
    <ligand>
        <name>ATP</name>
        <dbReference type="ChEBI" id="CHEBI:30616"/>
    </ligand>
</feature>
<dbReference type="InterPro" id="IPR044492">
    <property type="entry name" value="P_typ_ATPase_HD_dom"/>
</dbReference>
<feature type="binding site" evidence="14">
    <location>
        <position position="821"/>
    </location>
    <ligand>
        <name>ATP</name>
        <dbReference type="ChEBI" id="CHEBI:30616"/>
    </ligand>
</feature>
<dbReference type="Pfam" id="PF13246">
    <property type="entry name" value="Cation_ATPase"/>
    <property type="match status" value="1"/>
</dbReference>
<dbReference type="SFLD" id="SFLDF00027">
    <property type="entry name" value="p-type_atpase"/>
    <property type="match status" value="1"/>
</dbReference>
<feature type="binding site" evidence="14">
    <location>
        <position position="503"/>
    </location>
    <ligand>
        <name>ATP</name>
        <dbReference type="ChEBI" id="CHEBI:30616"/>
    </ligand>
</feature>
<accession>K3XCA4</accession>
<dbReference type="InterPro" id="IPR032630">
    <property type="entry name" value="P_typ_ATPase_c"/>
</dbReference>
<dbReference type="InterPro" id="IPR032631">
    <property type="entry name" value="P-type_ATPase_N"/>
</dbReference>
<comment type="similarity">
    <text evidence="2 16">Belongs to the cation transport ATPase (P-type) (TC 3.A.3) family. Type IV subfamily.</text>
</comment>
<sequence length="1361" mass="151280">MDGGDAAQTPVAASSEYHSLHTSRAQSDQSAKAHMKQPQSTSSSAGANGAPPPLTGTTAPITGNSEAGDSENGQNADYRVVPLPQRLPTQPPSNIEEFCSNVVITSKYTTWNFLPLFMVESFRKLANAYFLLVSILQCVPDITNTGGLPSNLPVLMFILAVDGVLAIIEDRRRHRADNEANSAECHIITATYTGTSTHLKPTQDPDVSVIQWSDLTVGTIVKLRNRETAPADLVILAVDETDPSDPNGICYVETKSLDGETNLKLRQACENTLHALTAQQVTSLKGYVRCENPNKVIGRFDGTLTMSAQSARPPKHQQQHHAPPTSGFSDDSATVQMPLSIKNVLLRGCQLRNTDWIYGLVANTGPDTKIMQSSVAARPKWSAINEEVNKMIIWLFLFLCALCAAAATAHVVWMYNNQTDTAYLGANRGYASQWFVTAGAYFLLMYNMIPVSLYVTMSSVMFIQAIFMTWDIDMYYDKLDVRMIVRSMGLNEELGQISYVFSDKTGTLTCNVMEFRKCSINGISYGTGTTEIGRAALRRKGIVVADEPLSGSSGTSATKHSAKVPYVNFEDARLMSALERTDRNGGSPEADFFLHLSLSQTVIPEVIEGSNEVRFSASSPDEQALVSGAKFFGFSFESRGLGIARVRLRNKSLMINKDAESELQEFKILDVLEFTSDRKRMSVIAQYPNGELWVLTKGADNMIFPLLSKSQNSPEVMKETMRHLETFGDDGLRTLTIARRRIDEKEYAVWSKRFKDANSSLDEIEKRKNNLPNLIDDLMCEIEKDLILLGATAIEDKLQNHVPRAISNLMKAGMKVWMLTGDKQETAINISYACQLMDNDMKQIVLNCDLFPTQDAVLAHLVEANSQTAHSRQAVVIDGECLEMTLLDDRCREEFLKLAMSCEGVVCCRVSPSQKAEVVTLVRTTNKDARTLAIGDGANDVAMIQRAHVGVGICGMEGMQAVNSSDYAIGQFYFLEKLLLHHGRLNYKRMSVLVGYMFYKNIVMVLAQYYYMVSSNASGQKFYSEIAIQVYNIAYTSLPIIVLGVFDYDVPWSVGRHFPQLYLIGPRRELFNNYTFIKWMCSAVFESLVIFVLVMFGFNDWTSNAGSAPMVQYGLLCFTCVVLVTNMKLIMLQMSWSFYGGLLWWCGVISYLPLSIILSSSIVSLFPSDYGSFQNTLGHASYWLVIPICCVICLLRHFAWTAYQRSFYPLPWQIVQESYVLHKGELQSARPVSPSQIDMEAGIPMMNGMQDDDSNNYFTASSPKHSERQTERMSSSQHSQKRKERISSSSGFAYSYDPETAMAESYMTTHSIRSVSSALSEAENRGRKSREDSRSSEYGDSPSASVTDGSRPSHTTAGLFV</sequence>
<dbReference type="SUPFAM" id="SSF56784">
    <property type="entry name" value="HAD-like"/>
    <property type="match status" value="1"/>
</dbReference>
<evidence type="ECO:0000256" key="9">
    <source>
        <dbReference type="ARBA" id="ARBA00022967"/>
    </source>
</evidence>
<dbReference type="EMBL" id="GL376583">
    <property type="status" value="NOT_ANNOTATED_CDS"/>
    <property type="molecule type" value="Genomic_DNA"/>
</dbReference>
<evidence type="ECO:0000256" key="2">
    <source>
        <dbReference type="ARBA" id="ARBA00008109"/>
    </source>
</evidence>
<evidence type="ECO:0000256" key="13">
    <source>
        <dbReference type="PIRSR" id="PIRSR606539-1"/>
    </source>
</evidence>
<dbReference type="Pfam" id="PF16209">
    <property type="entry name" value="PhoLip_ATPase_N"/>
    <property type="match status" value="1"/>
</dbReference>
<dbReference type="SFLD" id="SFLDG00002">
    <property type="entry name" value="C1.7:_P-type_atpase_like"/>
    <property type="match status" value="1"/>
</dbReference>
<feature type="binding site" evidence="15">
    <location>
        <position position="505"/>
    </location>
    <ligand>
        <name>Mg(2+)</name>
        <dbReference type="ChEBI" id="CHEBI:18420"/>
    </ligand>
</feature>
<dbReference type="SFLD" id="SFLDS00003">
    <property type="entry name" value="Haloacid_Dehalogenase"/>
    <property type="match status" value="1"/>
</dbReference>
<proteinExistence type="inferred from homology"/>
<dbReference type="InterPro" id="IPR006539">
    <property type="entry name" value="P-type_ATPase_IV"/>
</dbReference>
<feature type="active site" description="4-aspartylphosphate intermediate" evidence="13">
    <location>
        <position position="503"/>
    </location>
</feature>
<evidence type="ECO:0000256" key="6">
    <source>
        <dbReference type="ARBA" id="ARBA00022741"/>
    </source>
</evidence>
<feature type="transmembrane region" description="Helical" evidence="16">
    <location>
        <begin position="1142"/>
        <end position="1168"/>
    </location>
</feature>
<feature type="binding site" evidence="14">
    <location>
        <position position="940"/>
    </location>
    <ligand>
        <name>ATP</name>
        <dbReference type="ChEBI" id="CHEBI:30616"/>
    </ligand>
</feature>
<comment type="catalytic activity">
    <reaction evidence="12 16">
        <text>ATP + H2O + phospholipidSide 1 = ADP + phosphate + phospholipidSide 2.</text>
        <dbReference type="EC" id="7.6.2.1"/>
    </reaction>
</comment>
<evidence type="ECO:0000256" key="8">
    <source>
        <dbReference type="ARBA" id="ARBA00022842"/>
    </source>
</evidence>
<feature type="binding site" evidence="14">
    <location>
        <position position="697"/>
    </location>
    <ligand>
        <name>ATP</name>
        <dbReference type="ChEBI" id="CHEBI:30616"/>
    </ligand>
</feature>
<evidence type="ECO:0000259" key="19">
    <source>
        <dbReference type="Pfam" id="PF16212"/>
    </source>
</evidence>
<feature type="transmembrane region" description="Helical" evidence="16">
    <location>
        <begin position="992"/>
        <end position="1011"/>
    </location>
</feature>
<feature type="transmembrane region" description="Helical" evidence="16">
    <location>
        <begin position="392"/>
        <end position="414"/>
    </location>
</feature>
<dbReference type="InterPro" id="IPR036412">
    <property type="entry name" value="HAD-like_sf"/>
</dbReference>
<feature type="region of interest" description="Disordered" evidence="17">
    <location>
        <begin position="1"/>
        <end position="76"/>
    </location>
</feature>
<evidence type="ECO:0000256" key="10">
    <source>
        <dbReference type="ARBA" id="ARBA00022989"/>
    </source>
</evidence>
<feature type="binding site" evidence="14">
    <location>
        <position position="733"/>
    </location>
    <ligand>
        <name>ATP</name>
        <dbReference type="ChEBI" id="CHEBI:30616"/>
    </ligand>
</feature>
<feature type="transmembrane region" description="Helical" evidence="16">
    <location>
        <begin position="1180"/>
        <end position="1199"/>
    </location>
</feature>
<feature type="region of interest" description="Disordered" evidence="17">
    <location>
        <begin position="308"/>
        <end position="331"/>
    </location>
</feature>
<evidence type="ECO:0000256" key="3">
    <source>
        <dbReference type="ARBA" id="ARBA00022448"/>
    </source>
</evidence>
<evidence type="ECO:0000256" key="4">
    <source>
        <dbReference type="ARBA" id="ARBA00022692"/>
    </source>
</evidence>
<feature type="transmembrane region" description="Helical" evidence="16">
    <location>
        <begin position="1110"/>
        <end position="1130"/>
    </location>
</feature>
<feature type="compositionally biased region" description="Polar residues" evidence="17">
    <location>
        <begin position="1338"/>
        <end position="1361"/>
    </location>
</feature>
<feature type="domain" description="P-type ATPase N-terminal" evidence="18">
    <location>
        <begin position="96"/>
        <end position="146"/>
    </location>
</feature>
<comment type="cofactor">
    <cofactor evidence="15">
        <name>Mg(2+)</name>
        <dbReference type="ChEBI" id="CHEBI:18420"/>
    </cofactor>
</comment>
<evidence type="ECO:0000256" key="12">
    <source>
        <dbReference type="ARBA" id="ARBA00034036"/>
    </source>
</evidence>
<feature type="compositionally biased region" description="Low complexity" evidence="17">
    <location>
        <begin position="45"/>
        <end position="63"/>
    </location>
</feature>
<dbReference type="FunFam" id="3.40.50.1000:FF:000080">
    <property type="entry name" value="Phospholipid-transporting ATPase"/>
    <property type="match status" value="1"/>
</dbReference>
<evidence type="ECO:0000259" key="18">
    <source>
        <dbReference type="Pfam" id="PF16209"/>
    </source>
</evidence>
<dbReference type="PROSITE" id="PS00154">
    <property type="entry name" value="ATPASE_E1_E2"/>
    <property type="match status" value="1"/>
</dbReference>
<dbReference type="PANTHER" id="PTHR24092">
    <property type="entry name" value="PROBABLE PHOSPHOLIPID-TRANSPORTING ATPASE"/>
    <property type="match status" value="1"/>
</dbReference>
<dbReference type="GO" id="GO:0140326">
    <property type="term" value="F:ATPase-coupled intramembrane lipid transporter activity"/>
    <property type="evidence" value="ECO:0007669"/>
    <property type="project" value="UniProtKB-EC"/>
</dbReference>
<feature type="binding site" evidence="15">
    <location>
        <position position="503"/>
    </location>
    <ligand>
        <name>Mg(2+)</name>
        <dbReference type="ChEBI" id="CHEBI:18420"/>
    </ligand>
</feature>
<dbReference type="InterPro" id="IPR023214">
    <property type="entry name" value="HAD_sf"/>
</dbReference>
<dbReference type="InterPro" id="IPR001757">
    <property type="entry name" value="P_typ_ATPase"/>
</dbReference>
<reference evidence="20" key="3">
    <citation type="submission" date="2015-02" db="UniProtKB">
        <authorList>
            <consortium name="EnsemblProtists"/>
        </authorList>
    </citation>
    <scope>IDENTIFICATION</scope>
    <source>
        <strain evidence="20">DAOM BR144</strain>
    </source>
</reference>
<dbReference type="VEuPathDB" id="FungiDB:PYU1_G014822"/>
<feature type="binding site" evidence="14">
    <location>
        <position position="915"/>
    </location>
    <ligand>
        <name>ATP</name>
        <dbReference type="ChEBI" id="CHEBI:30616"/>
    </ligand>
</feature>
<evidence type="ECO:0000313" key="20">
    <source>
        <dbReference type="EnsemblProtists" id="PYU1_T014853"/>
    </source>
</evidence>
<evidence type="ECO:0000256" key="11">
    <source>
        <dbReference type="ARBA" id="ARBA00023136"/>
    </source>
</evidence>
<feature type="binding site" evidence="14">
    <location>
        <position position="674"/>
    </location>
    <ligand>
        <name>ATP</name>
        <dbReference type="ChEBI" id="CHEBI:30616"/>
    </ligand>
</feature>
<keyword evidence="7 14" id="KW-0067">ATP-binding</keyword>
<feature type="binding site" evidence="15">
    <location>
        <position position="940"/>
    </location>
    <ligand>
        <name>Mg(2+)</name>
        <dbReference type="ChEBI" id="CHEBI:18420"/>
    </ligand>
</feature>
<keyword evidence="5 15" id="KW-0479">Metal-binding</keyword>
<dbReference type="FunCoup" id="K3XCA4">
    <property type="interactions" value="7"/>
</dbReference>
<feature type="transmembrane region" description="Helical" evidence="16">
    <location>
        <begin position="1076"/>
        <end position="1098"/>
    </location>
</feature>
<dbReference type="GO" id="GO:0005886">
    <property type="term" value="C:plasma membrane"/>
    <property type="evidence" value="ECO:0007669"/>
    <property type="project" value="TreeGrafter"/>
</dbReference>
<keyword evidence="11 16" id="KW-0472">Membrane</keyword>
<dbReference type="Gene3D" id="3.40.50.1000">
    <property type="entry name" value="HAD superfamily/HAD-like"/>
    <property type="match status" value="1"/>
</dbReference>
<dbReference type="InterPro" id="IPR008250">
    <property type="entry name" value="ATPase_P-typ_transduc_dom_A_sf"/>
</dbReference>
<dbReference type="InterPro" id="IPR018303">
    <property type="entry name" value="ATPase_P-typ_P_site"/>
</dbReference>
<dbReference type="EnsemblProtists" id="PYU1_T014853">
    <property type="protein sequence ID" value="PYU1_T014853"/>
    <property type="gene ID" value="PYU1_G014822"/>
</dbReference>
<dbReference type="NCBIfam" id="TIGR01652">
    <property type="entry name" value="ATPase-Plipid"/>
    <property type="match status" value="1"/>
</dbReference>
<dbReference type="InterPro" id="IPR023298">
    <property type="entry name" value="ATPase_P-typ_TM_dom_sf"/>
</dbReference>
<dbReference type="Pfam" id="PF16212">
    <property type="entry name" value="PhoLip_ATPase_C"/>
    <property type="match status" value="1"/>
</dbReference>
<dbReference type="Proteomes" id="UP000019132">
    <property type="component" value="Unassembled WGS sequence"/>
</dbReference>
<keyword evidence="4 16" id="KW-0812">Transmembrane</keyword>
<dbReference type="InterPro" id="IPR023299">
    <property type="entry name" value="ATPase_P-typ_cyto_dom_N"/>
</dbReference>
<evidence type="ECO:0000256" key="5">
    <source>
        <dbReference type="ARBA" id="ARBA00022723"/>
    </source>
</evidence>
<evidence type="ECO:0000256" key="15">
    <source>
        <dbReference type="PIRSR" id="PIRSR606539-3"/>
    </source>
</evidence>
<dbReference type="NCBIfam" id="TIGR01494">
    <property type="entry name" value="ATPase_P-type"/>
    <property type="match status" value="1"/>
</dbReference>
<keyword evidence="21" id="KW-1185">Reference proteome</keyword>
<dbReference type="GO" id="GO:0045332">
    <property type="term" value="P:phospholipid translocation"/>
    <property type="evidence" value="ECO:0007669"/>
    <property type="project" value="TreeGrafter"/>
</dbReference>
<feature type="compositionally biased region" description="Basic and acidic residues" evidence="17">
    <location>
        <begin position="1322"/>
        <end position="1337"/>
    </location>
</feature>
<evidence type="ECO:0000256" key="7">
    <source>
        <dbReference type="ARBA" id="ARBA00022840"/>
    </source>
</evidence>
<name>K3XCA4_GLOUD</name>
<feature type="region of interest" description="Disordered" evidence="17">
    <location>
        <begin position="1307"/>
        <end position="1361"/>
    </location>
</feature>
<evidence type="ECO:0000256" key="17">
    <source>
        <dbReference type="SAM" id="MobiDB-lite"/>
    </source>
</evidence>
<feature type="binding site" evidence="14">
    <location>
        <position position="822"/>
    </location>
    <ligand>
        <name>ATP</name>
        <dbReference type="ChEBI" id="CHEBI:30616"/>
    </ligand>
</feature>
<dbReference type="GO" id="GO:0005524">
    <property type="term" value="F:ATP binding"/>
    <property type="evidence" value="ECO:0007669"/>
    <property type="project" value="UniProtKB-UniRule"/>
</dbReference>
<dbReference type="EC" id="7.6.2.1" evidence="16"/>
<organism evidence="20 21">
    <name type="scientific">Globisporangium ultimum (strain ATCC 200006 / CBS 805.95 / DAOM BR144)</name>
    <name type="common">Pythium ultimum</name>
    <dbReference type="NCBI Taxonomy" id="431595"/>
    <lineage>
        <taxon>Eukaryota</taxon>
        <taxon>Sar</taxon>
        <taxon>Stramenopiles</taxon>
        <taxon>Oomycota</taxon>
        <taxon>Peronosporomycetes</taxon>
        <taxon>Pythiales</taxon>
        <taxon>Pythiaceae</taxon>
        <taxon>Globisporangium</taxon>
    </lineage>
</organism>
<dbReference type="eggNOG" id="KOG0206">
    <property type="taxonomic scope" value="Eukaryota"/>
</dbReference>
<feature type="compositionally biased region" description="Polar residues" evidence="17">
    <location>
        <begin position="64"/>
        <end position="75"/>
    </location>
</feature>